<protein>
    <submittedName>
        <fullName evidence="2">Jg13880 protein</fullName>
    </submittedName>
</protein>
<dbReference type="AlphaFoldDB" id="A0A8S4S4L7"/>
<organism evidence="2 3">
    <name type="scientific">Pararge aegeria aegeria</name>
    <dbReference type="NCBI Taxonomy" id="348720"/>
    <lineage>
        <taxon>Eukaryota</taxon>
        <taxon>Metazoa</taxon>
        <taxon>Ecdysozoa</taxon>
        <taxon>Arthropoda</taxon>
        <taxon>Hexapoda</taxon>
        <taxon>Insecta</taxon>
        <taxon>Pterygota</taxon>
        <taxon>Neoptera</taxon>
        <taxon>Endopterygota</taxon>
        <taxon>Lepidoptera</taxon>
        <taxon>Glossata</taxon>
        <taxon>Ditrysia</taxon>
        <taxon>Papilionoidea</taxon>
        <taxon>Nymphalidae</taxon>
        <taxon>Satyrinae</taxon>
        <taxon>Satyrini</taxon>
        <taxon>Parargina</taxon>
        <taxon>Pararge</taxon>
    </lineage>
</organism>
<dbReference type="EMBL" id="CAKXAJ010026031">
    <property type="protein sequence ID" value="CAH2252089.1"/>
    <property type="molecule type" value="Genomic_DNA"/>
</dbReference>
<proteinExistence type="predicted"/>
<reference evidence="2" key="1">
    <citation type="submission" date="2022-03" db="EMBL/GenBank/DDBJ databases">
        <authorList>
            <person name="Lindestad O."/>
        </authorList>
    </citation>
    <scope>NUCLEOTIDE SEQUENCE</scope>
</reference>
<accession>A0A8S4S4L7</accession>
<gene>
    <name evidence="2" type="primary">jg13880</name>
    <name evidence="2" type="ORF">PAEG_LOCUS22385</name>
</gene>
<comment type="caution">
    <text evidence="2">The sequence shown here is derived from an EMBL/GenBank/DDBJ whole genome shotgun (WGS) entry which is preliminary data.</text>
</comment>
<name>A0A8S4S4L7_9NEOP</name>
<evidence type="ECO:0000313" key="2">
    <source>
        <dbReference type="EMBL" id="CAH2252089.1"/>
    </source>
</evidence>
<keyword evidence="3" id="KW-1185">Reference proteome</keyword>
<sequence length="100" mass="11096">MPPVPFLHWPRISKKGPKISPPPHLHTPAASDLPSTPTDPPPGTINPLDPSSALSAAERKDGRRYPNHRSNHSQSTNNIPKCLKLKIYLNQKLQMTDSTY</sequence>
<evidence type="ECO:0000313" key="3">
    <source>
        <dbReference type="Proteomes" id="UP000838756"/>
    </source>
</evidence>
<evidence type="ECO:0000256" key="1">
    <source>
        <dbReference type="SAM" id="MobiDB-lite"/>
    </source>
</evidence>
<feature type="region of interest" description="Disordered" evidence="1">
    <location>
        <begin position="1"/>
        <end position="81"/>
    </location>
</feature>
<dbReference type="Proteomes" id="UP000838756">
    <property type="component" value="Unassembled WGS sequence"/>
</dbReference>